<protein>
    <submittedName>
        <fullName evidence="2">Uncharacterized protein</fullName>
    </submittedName>
</protein>
<feature type="region of interest" description="Disordered" evidence="1">
    <location>
        <begin position="1"/>
        <end position="50"/>
    </location>
</feature>
<feature type="compositionally biased region" description="Polar residues" evidence="1">
    <location>
        <begin position="24"/>
        <end position="37"/>
    </location>
</feature>
<gene>
    <name evidence="2" type="ORF">HK103_001789</name>
</gene>
<evidence type="ECO:0000313" key="2">
    <source>
        <dbReference type="EMBL" id="KAJ3252178.1"/>
    </source>
</evidence>
<accession>A0AAD5Y2W5</accession>
<proteinExistence type="predicted"/>
<keyword evidence="3" id="KW-1185">Reference proteome</keyword>
<feature type="compositionally biased region" description="Low complexity" evidence="1">
    <location>
        <begin position="1"/>
        <end position="14"/>
    </location>
</feature>
<name>A0AAD5Y2W5_9FUNG</name>
<dbReference type="AlphaFoldDB" id="A0AAD5Y2W5"/>
<dbReference type="SUPFAM" id="SSF52047">
    <property type="entry name" value="RNI-like"/>
    <property type="match status" value="1"/>
</dbReference>
<reference evidence="2" key="1">
    <citation type="submission" date="2020-05" db="EMBL/GenBank/DDBJ databases">
        <title>Phylogenomic resolution of chytrid fungi.</title>
        <authorList>
            <person name="Stajich J.E."/>
            <person name="Amses K."/>
            <person name="Simmons R."/>
            <person name="Seto K."/>
            <person name="Myers J."/>
            <person name="Bonds A."/>
            <person name="Quandt C.A."/>
            <person name="Barry K."/>
            <person name="Liu P."/>
            <person name="Grigoriev I."/>
            <person name="Longcore J.E."/>
            <person name="James T.Y."/>
        </authorList>
    </citation>
    <scope>NUCLEOTIDE SEQUENCE</scope>
    <source>
        <strain evidence="2">PLAUS21</strain>
    </source>
</reference>
<dbReference type="EMBL" id="JADGKB010000151">
    <property type="protein sequence ID" value="KAJ3252178.1"/>
    <property type="molecule type" value="Genomic_DNA"/>
</dbReference>
<comment type="caution">
    <text evidence="2">The sequence shown here is derived from an EMBL/GenBank/DDBJ whole genome shotgun (WGS) entry which is preliminary data.</text>
</comment>
<evidence type="ECO:0000313" key="3">
    <source>
        <dbReference type="Proteomes" id="UP001210925"/>
    </source>
</evidence>
<sequence>MNSEGSGNVENGNGHVDSEGDAWTTDQESIDSETNSVSEDEISIQESTQTDDLFSVEDDYEFFDVDQHLGLMSDNYNPKERFVQFRKDYLEFLKKKQQEYDIPVETLYRFNEDFEELKHGVDLEIIEFTNPENTEFLASVLMELDNLDILVFERDSILNRHVSILGEAVKSKNFHELTFSKFTPPTDNFFQLFSESKIQFARIDTDCLTKAQLLDFISIIPQITALEFLSYHAEFNDLVRIPSTVEKLYFEGVEDNEIGSIFAALGPLKVLSFKDASLLETDWKKLSTYLLNTDCGLFSFDSHSITAPLVFKDILKSIRCSHLELFFKELPYLPSLKYNMNIEQLAFSFNSTSEEHVAELIKTSRSLLHLNIYGLPHGNLDDVIKNSRLNTFKIDGRYVYHDKFVENASKRDQGLRDVFLASKTIQLLNFPNEIRNMIFHIIMLQGGVGARSLSRLSKNLFRGKQFEGEFNLETLLK</sequence>
<dbReference type="Proteomes" id="UP001210925">
    <property type="component" value="Unassembled WGS sequence"/>
</dbReference>
<organism evidence="2 3">
    <name type="scientific">Boothiomyces macroporosus</name>
    <dbReference type="NCBI Taxonomy" id="261099"/>
    <lineage>
        <taxon>Eukaryota</taxon>
        <taxon>Fungi</taxon>
        <taxon>Fungi incertae sedis</taxon>
        <taxon>Chytridiomycota</taxon>
        <taxon>Chytridiomycota incertae sedis</taxon>
        <taxon>Chytridiomycetes</taxon>
        <taxon>Rhizophydiales</taxon>
        <taxon>Terramycetaceae</taxon>
        <taxon>Boothiomyces</taxon>
    </lineage>
</organism>
<evidence type="ECO:0000256" key="1">
    <source>
        <dbReference type="SAM" id="MobiDB-lite"/>
    </source>
</evidence>